<gene>
    <name evidence="1" type="ORF">LCGC14_1241640</name>
</gene>
<name>A0A0F9P9V0_9ZZZZ</name>
<accession>A0A0F9P9V0</accession>
<evidence type="ECO:0000313" key="1">
    <source>
        <dbReference type="EMBL" id="KKM90142.1"/>
    </source>
</evidence>
<dbReference type="AlphaFoldDB" id="A0A0F9P9V0"/>
<proteinExistence type="predicted"/>
<sequence length="331" mass="36239">MLEVIDVRPGSETRVERAYVLGSGAGLSPHRLKFFNRSTNMTLNVALGGPKPAKFVTAFQFVGDQGLGGLPADSFELSTQGERLVDVLFDVRELDLLPEGLIRSDILVAVSAGTITIAKDKDDNIDVGEPLPADEPIILPPEEPILPPPPPPPTPTWDDCSTGTRTTREGFPPEDYILRSDGCYIPPPPPQPTVQLNVAFNELEPTFDGSRSTARVLLTANLFGDDPTTFSYSWNFDVNRQGAGTGNTALQKPIVGYRLTETDLRRLEDSLDKKTTRSVEVIARKGTTIIRARRTVVLDDPKLVFISPPPEEFKSRISTGGGDRDDFRILE</sequence>
<comment type="caution">
    <text evidence="1">The sequence shown here is derived from an EMBL/GenBank/DDBJ whole genome shotgun (WGS) entry which is preliminary data.</text>
</comment>
<organism evidence="1">
    <name type="scientific">marine sediment metagenome</name>
    <dbReference type="NCBI Taxonomy" id="412755"/>
    <lineage>
        <taxon>unclassified sequences</taxon>
        <taxon>metagenomes</taxon>
        <taxon>ecological metagenomes</taxon>
    </lineage>
</organism>
<reference evidence="1" key="1">
    <citation type="journal article" date="2015" name="Nature">
        <title>Complex archaea that bridge the gap between prokaryotes and eukaryotes.</title>
        <authorList>
            <person name="Spang A."/>
            <person name="Saw J.H."/>
            <person name="Jorgensen S.L."/>
            <person name="Zaremba-Niedzwiedzka K."/>
            <person name="Martijn J."/>
            <person name="Lind A.E."/>
            <person name="van Eijk R."/>
            <person name="Schleper C."/>
            <person name="Guy L."/>
            <person name="Ettema T.J."/>
        </authorList>
    </citation>
    <scope>NUCLEOTIDE SEQUENCE</scope>
</reference>
<protein>
    <submittedName>
        <fullName evidence="1">Uncharacterized protein</fullName>
    </submittedName>
</protein>
<dbReference type="EMBL" id="LAZR01006713">
    <property type="protein sequence ID" value="KKM90142.1"/>
    <property type="molecule type" value="Genomic_DNA"/>
</dbReference>